<dbReference type="Proteomes" id="UP000007305">
    <property type="component" value="Chromosome 1"/>
</dbReference>
<sequence length="170" mass="17832">MREGGMPPLRALERDGAPSPSRVVERLGRRRVRAGKGVVLARASYRDRVLGGYALSSSVSCRAHVLNARVLVLLTGSPAATRSLLLPVSCRVQVIGAHVLDLVAGGHARSLPPSRWTATPASLMAGHSSSSMSVHILIVSVSATRGYSCQGNRDGEETSASARDSLVVVV</sequence>
<evidence type="ECO:0000313" key="2">
    <source>
        <dbReference type="EnsemblPlants" id="Zm00001eb008000_P001"/>
    </source>
</evidence>
<protein>
    <submittedName>
        <fullName evidence="2">Uncharacterized protein</fullName>
    </submittedName>
</protein>
<evidence type="ECO:0000256" key="1">
    <source>
        <dbReference type="SAM" id="MobiDB-lite"/>
    </source>
</evidence>
<dbReference type="Gramene" id="Zm00001eb008000_T001">
    <property type="protein sequence ID" value="Zm00001eb008000_P001"/>
    <property type="gene ID" value="Zm00001eb008000"/>
</dbReference>
<accession>A0A804LFP8</accession>
<feature type="region of interest" description="Disordered" evidence="1">
    <location>
        <begin position="1"/>
        <end position="23"/>
    </location>
</feature>
<reference evidence="3" key="1">
    <citation type="submission" date="2015-12" db="EMBL/GenBank/DDBJ databases">
        <title>Update maize B73 reference genome by single molecule sequencing technologies.</title>
        <authorList>
            <consortium name="Maize Genome Sequencing Project"/>
            <person name="Ware D."/>
        </authorList>
    </citation>
    <scope>NUCLEOTIDE SEQUENCE [LARGE SCALE GENOMIC DNA]</scope>
    <source>
        <strain evidence="3">cv. B73</strain>
    </source>
</reference>
<proteinExistence type="predicted"/>
<name>A0A804LFP8_MAIZE</name>
<organism evidence="2 3">
    <name type="scientific">Zea mays</name>
    <name type="common">Maize</name>
    <dbReference type="NCBI Taxonomy" id="4577"/>
    <lineage>
        <taxon>Eukaryota</taxon>
        <taxon>Viridiplantae</taxon>
        <taxon>Streptophyta</taxon>
        <taxon>Embryophyta</taxon>
        <taxon>Tracheophyta</taxon>
        <taxon>Spermatophyta</taxon>
        <taxon>Magnoliopsida</taxon>
        <taxon>Liliopsida</taxon>
        <taxon>Poales</taxon>
        <taxon>Poaceae</taxon>
        <taxon>PACMAD clade</taxon>
        <taxon>Panicoideae</taxon>
        <taxon>Andropogonodae</taxon>
        <taxon>Andropogoneae</taxon>
        <taxon>Tripsacinae</taxon>
        <taxon>Zea</taxon>
    </lineage>
</organism>
<dbReference type="AlphaFoldDB" id="A0A804LFP8"/>
<reference evidence="2" key="3">
    <citation type="submission" date="2021-05" db="UniProtKB">
        <authorList>
            <consortium name="EnsemblPlants"/>
        </authorList>
    </citation>
    <scope>IDENTIFICATION</scope>
    <source>
        <strain evidence="2">cv. B73</strain>
    </source>
</reference>
<dbReference type="InParanoid" id="A0A804LFP8"/>
<dbReference type="EnsemblPlants" id="Zm00001eb008000_T001">
    <property type="protein sequence ID" value="Zm00001eb008000_P001"/>
    <property type="gene ID" value="Zm00001eb008000"/>
</dbReference>
<keyword evidence="3" id="KW-1185">Reference proteome</keyword>
<reference evidence="2" key="2">
    <citation type="submission" date="2019-07" db="EMBL/GenBank/DDBJ databases">
        <authorList>
            <person name="Seetharam A."/>
            <person name="Woodhouse M."/>
            <person name="Cannon E."/>
        </authorList>
    </citation>
    <scope>NUCLEOTIDE SEQUENCE [LARGE SCALE GENOMIC DNA]</scope>
    <source>
        <strain evidence="2">cv. B73</strain>
    </source>
</reference>
<evidence type="ECO:0000313" key="3">
    <source>
        <dbReference type="Proteomes" id="UP000007305"/>
    </source>
</evidence>